<dbReference type="SUPFAM" id="SSF51395">
    <property type="entry name" value="FMN-linked oxidoreductases"/>
    <property type="match status" value="1"/>
</dbReference>
<dbReference type="Proteomes" id="UP001163046">
    <property type="component" value="Unassembled WGS sequence"/>
</dbReference>
<evidence type="ECO:0000259" key="3">
    <source>
        <dbReference type="PROSITE" id="PS51349"/>
    </source>
</evidence>
<proteinExistence type="predicted"/>
<dbReference type="InterPro" id="IPR037396">
    <property type="entry name" value="FMN_HAD"/>
</dbReference>
<feature type="domain" description="FMN hydroxy acid dehydrogenase" evidence="3">
    <location>
        <begin position="1"/>
        <end position="76"/>
    </location>
</feature>
<dbReference type="Gene3D" id="3.20.20.70">
    <property type="entry name" value="Aldolase class I"/>
    <property type="match status" value="1"/>
</dbReference>
<organism evidence="4 5">
    <name type="scientific">Desmophyllum pertusum</name>
    <dbReference type="NCBI Taxonomy" id="174260"/>
    <lineage>
        <taxon>Eukaryota</taxon>
        <taxon>Metazoa</taxon>
        <taxon>Cnidaria</taxon>
        <taxon>Anthozoa</taxon>
        <taxon>Hexacorallia</taxon>
        <taxon>Scleractinia</taxon>
        <taxon>Caryophylliina</taxon>
        <taxon>Caryophylliidae</taxon>
        <taxon>Desmophyllum</taxon>
    </lineage>
</organism>
<keyword evidence="5" id="KW-1185">Reference proteome</keyword>
<protein>
    <submittedName>
        <fullName evidence="4">Hydroxyacid oxidase 2</fullName>
    </submittedName>
</protein>
<name>A0A9X0D0W3_9CNID</name>
<dbReference type="PANTHER" id="PTHR10578:SF149">
    <property type="entry name" value="2-HYDROXYACID OXIDASE 2"/>
    <property type="match status" value="1"/>
</dbReference>
<evidence type="ECO:0000313" key="5">
    <source>
        <dbReference type="Proteomes" id="UP001163046"/>
    </source>
</evidence>
<evidence type="ECO:0000256" key="1">
    <source>
        <dbReference type="ARBA" id="ARBA00001917"/>
    </source>
</evidence>
<dbReference type="PROSITE" id="PS51349">
    <property type="entry name" value="FMN_HYDROXY_ACID_DH_2"/>
    <property type="match status" value="1"/>
</dbReference>
<dbReference type="OrthoDB" id="25826at2759"/>
<keyword evidence="2" id="KW-0560">Oxidoreductase</keyword>
<comment type="cofactor">
    <cofactor evidence="1">
        <name>FMN</name>
        <dbReference type="ChEBI" id="CHEBI:58210"/>
    </cofactor>
</comment>
<feature type="non-terminal residue" evidence="4">
    <location>
        <position position="76"/>
    </location>
</feature>
<dbReference type="GO" id="GO:0016491">
    <property type="term" value="F:oxidoreductase activity"/>
    <property type="evidence" value="ECO:0007669"/>
    <property type="project" value="UniProtKB-KW"/>
</dbReference>
<evidence type="ECO:0000313" key="4">
    <source>
        <dbReference type="EMBL" id="KAJ7381643.1"/>
    </source>
</evidence>
<dbReference type="Pfam" id="PF01070">
    <property type="entry name" value="FMN_dh"/>
    <property type="match status" value="1"/>
</dbReference>
<dbReference type="AlphaFoldDB" id="A0A9X0D0W3"/>
<feature type="non-terminal residue" evidence="4">
    <location>
        <position position="1"/>
    </location>
</feature>
<accession>A0A9X0D0W3</accession>
<dbReference type="PANTHER" id="PTHR10578">
    <property type="entry name" value="S -2-HYDROXY-ACID OXIDASE-RELATED"/>
    <property type="match status" value="1"/>
</dbReference>
<dbReference type="EMBL" id="MU826133">
    <property type="protein sequence ID" value="KAJ7381643.1"/>
    <property type="molecule type" value="Genomic_DNA"/>
</dbReference>
<sequence length="76" mass="7907">VDVLAEIVDAVQGRVDVYVDGGIRSGTDVFKALALGARAVFIGRPAIWGLAYKGEEGVSKVLGNSQGRTQSSNDSV</sequence>
<reference evidence="4" key="1">
    <citation type="submission" date="2023-01" db="EMBL/GenBank/DDBJ databases">
        <title>Genome assembly of the deep-sea coral Lophelia pertusa.</title>
        <authorList>
            <person name="Herrera S."/>
            <person name="Cordes E."/>
        </authorList>
    </citation>
    <scope>NUCLEOTIDE SEQUENCE</scope>
    <source>
        <strain evidence="4">USNM1676648</strain>
        <tissue evidence="4">Polyp</tissue>
    </source>
</reference>
<dbReference type="InterPro" id="IPR013785">
    <property type="entry name" value="Aldolase_TIM"/>
</dbReference>
<dbReference type="InterPro" id="IPR000262">
    <property type="entry name" value="FMN-dep_DH"/>
</dbReference>
<gene>
    <name evidence="4" type="primary">HAO2_2</name>
    <name evidence="4" type="ORF">OS493_039932</name>
</gene>
<evidence type="ECO:0000256" key="2">
    <source>
        <dbReference type="ARBA" id="ARBA00023002"/>
    </source>
</evidence>
<comment type="caution">
    <text evidence="4">The sequence shown here is derived from an EMBL/GenBank/DDBJ whole genome shotgun (WGS) entry which is preliminary data.</text>
</comment>